<feature type="compositionally biased region" description="Low complexity" evidence="1">
    <location>
        <begin position="162"/>
        <end position="183"/>
    </location>
</feature>
<feature type="compositionally biased region" description="Polar residues" evidence="1">
    <location>
        <begin position="366"/>
        <end position="392"/>
    </location>
</feature>
<protein>
    <submittedName>
        <fullName evidence="2">Uncharacterized protein</fullName>
    </submittedName>
</protein>
<evidence type="ECO:0000256" key="1">
    <source>
        <dbReference type="SAM" id="MobiDB-lite"/>
    </source>
</evidence>
<dbReference type="EMBL" id="HBHA01001393">
    <property type="protein sequence ID" value="CAD9579686.1"/>
    <property type="molecule type" value="Transcribed_RNA"/>
</dbReference>
<feature type="compositionally biased region" description="Basic and acidic residues" evidence="1">
    <location>
        <begin position="111"/>
        <end position="125"/>
    </location>
</feature>
<gene>
    <name evidence="2" type="ORF">BIGN1055_LOCUS892</name>
</gene>
<organism evidence="2">
    <name type="scientific">Bigelowiella natans</name>
    <name type="common">Pedinomonas minutissima</name>
    <name type="synonym">Chlorarachnion sp. (strain CCMP621)</name>
    <dbReference type="NCBI Taxonomy" id="227086"/>
    <lineage>
        <taxon>Eukaryota</taxon>
        <taxon>Sar</taxon>
        <taxon>Rhizaria</taxon>
        <taxon>Cercozoa</taxon>
        <taxon>Chlorarachniophyceae</taxon>
        <taxon>Bigelowiella</taxon>
    </lineage>
</organism>
<feature type="compositionally biased region" description="Acidic residues" evidence="1">
    <location>
        <begin position="150"/>
        <end position="161"/>
    </location>
</feature>
<feature type="compositionally biased region" description="Polar residues" evidence="1">
    <location>
        <begin position="493"/>
        <end position="502"/>
    </location>
</feature>
<feature type="region of interest" description="Disordered" evidence="1">
    <location>
        <begin position="352"/>
        <end position="393"/>
    </location>
</feature>
<reference evidence="2" key="1">
    <citation type="submission" date="2021-01" db="EMBL/GenBank/DDBJ databases">
        <authorList>
            <person name="Corre E."/>
            <person name="Pelletier E."/>
            <person name="Niang G."/>
            <person name="Scheremetjew M."/>
            <person name="Finn R."/>
            <person name="Kale V."/>
            <person name="Holt S."/>
            <person name="Cochrane G."/>
            <person name="Meng A."/>
            <person name="Brown T."/>
            <person name="Cohen L."/>
        </authorList>
    </citation>
    <scope>NUCLEOTIDE SEQUENCE</scope>
    <source>
        <strain evidence="2">CCMP1258.1</strain>
    </source>
</reference>
<accession>A0A6T7H6G3</accession>
<feature type="compositionally biased region" description="Low complexity" evidence="1">
    <location>
        <begin position="516"/>
        <end position="526"/>
    </location>
</feature>
<proteinExistence type="predicted"/>
<name>A0A6T7H6G3_BIGNA</name>
<dbReference type="AlphaFoldDB" id="A0A6T7H6G3"/>
<feature type="compositionally biased region" description="Pro residues" evidence="1">
    <location>
        <begin position="1"/>
        <end position="13"/>
    </location>
</feature>
<evidence type="ECO:0000313" key="2">
    <source>
        <dbReference type="EMBL" id="CAD9579686.1"/>
    </source>
</evidence>
<feature type="region of interest" description="Disordered" evidence="1">
    <location>
        <begin position="483"/>
        <end position="526"/>
    </location>
</feature>
<sequence>MPDWAKPPSPPPKLDTGSKQESADSGVGGDDDDFGIGDDFNVFKEQDDPAVAGSSAATGAPTPVNRLLEKDRSSLPDWALTQKRSDATPAKQGQVGDNVDGKTDAAGNIVRESKETDQKEAELRLKLAGMGVDLSTMREPLKPATAGKEGEEDGGDNDQEGGDSSKAPAAAKPQATGGTFLTDGDGGDLSPKANNKPAAEGSRVANAGSLLPAIIKSKAEPHMALSVSPPIPASAKRVQHRPAPSVADSVGSDVSHFTIYTPDKVAAIRQNPVQHIRHLADQLRESLQILMPVVSASRSQLHMLKAASLESIDENSVANIATAQTGSGANIPKDIPTPHLSKNVSTVTVQSGSTIQPTPILGREYSPQSNAVSTPRTESLSSNDSKISTPSSRRLEGIAIENELGGMLDLLQTTVAPDKLTRRSTLASSPVGSSSASIATATSDLNAADISSVVNGAMEQALEKYSSKLVHLLTMKMGDTLRQSGIPMPEFKGNQTPSSPRSPSEILESESKMRTTETTASSAESP</sequence>
<feature type="region of interest" description="Disordered" evidence="1">
    <location>
        <begin position="1"/>
        <end position="202"/>
    </location>
</feature>